<comment type="caution">
    <text evidence="2">The sequence shown here is derived from an EMBL/GenBank/DDBJ whole genome shotgun (WGS) entry which is preliminary data.</text>
</comment>
<name>A0AB36ERK4_AGRTU</name>
<proteinExistence type="predicted"/>
<evidence type="ECO:0000313" key="2">
    <source>
        <dbReference type="EMBL" id="OCJ38023.1"/>
    </source>
</evidence>
<dbReference type="RefSeq" id="WP_065687940.1">
    <property type="nucleotide sequence ID" value="NZ_LXKT01000013.1"/>
</dbReference>
<keyword evidence="1" id="KW-0472">Membrane</keyword>
<keyword evidence="1" id="KW-0812">Transmembrane</keyword>
<evidence type="ECO:0000256" key="1">
    <source>
        <dbReference type="SAM" id="Phobius"/>
    </source>
</evidence>
<accession>A0AB36ERK4</accession>
<organism evidence="2 3">
    <name type="scientific">Agrobacterium tumefaciens</name>
    <dbReference type="NCBI Taxonomy" id="358"/>
    <lineage>
        <taxon>Bacteria</taxon>
        <taxon>Pseudomonadati</taxon>
        <taxon>Pseudomonadota</taxon>
        <taxon>Alphaproteobacteria</taxon>
        <taxon>Hyphomicrobiales</taxon>
        <taxon>Rhizobiaceae</taxon>
        <taxon>Rhizobium/Agrobacterium group</taxon>
        <taxon>Agrobacterium</taxon>
        <taxon>Agrobacterium tumefaciens complex</taxon>
    </lineage>
</organism>
<dbReference type="EMBL" id="LXKT01000013">
    <property type="protein sequence ID" value="OCJ38023.1"/>
    <property type="molecule type" value="Genomic_DNA"/>
</dbReference>
<protein>
    <recommendedName>
        <fullName evidence="4">Zinc ribbon domain-containing protein</fullName>
    </recommendedName>
</protein>
<dbReference type="Proteomes" id="UP000093451">
    <property type="component" value="Unassembled WGS sequence"/>
</dbReference>
<feature type="transmembrane region" description="Helical" evidence="1">
    <location>
        <begin position="28"/>
        <end position="46"/>
    </location>
</feature>
<evidence type="ECO:0008006" key="4">
    <source>
        <dbReference type="Google" id="ProtNLM"/>
    </source>
</evidence>
<sequence length="86" mass="9405">MEILIIAVLIGLIPASIARSKGYSFLGWWLYGAALFIVALPHSLLIREDKSSVEANAVKSGMKKCGHCAEMIKAEAKICRYCHQAV</sequence>
<evidence type="ECO:0000313" key="3">
    <source>
        <dbReference type="Proteomes" id="UP000093451"/>
    </source>
</evidence>
<keyword evidence="1" id="KW-1133">Transmembrane helix</keyword>
<dbReference type="AlphaFoldDB" id="A0AB36ERK4"/>
<reference evidence="2 3" key="1">
    <citation type="journal article" date="2016" name="PeerJ">
        <title>Gall-ID: tools for genotyping gall-causing phytopathogenic bacteria.</title>
        <authorList>
            <person name="Davis E.W.II."/>
            <person name="Weisberg A.J."/>
            <person name="Tabima J.F."/>
            <person name="Grunwald N.J."/>
            <person name="Chang J.H."/>
        </authorList>
    </citation>
    <scope>NUCLEOTIDE SEQUENCE [LARGE SCALE GENOMIC DNA]</scope>
    <source>
        <strain evidence="2 3">N2/73</strain>
    </source>
</reference>
<gene>
    <name evidence="2" type="ORF">A6U91_07485</name>
</gene>